<evidence type="ECO:0000256" key="1">
    <source>
        <dbReference type="ARBA" id="ARBA00023015"/>
    </source>
</evidence>
<dbReference type="GO" id="GO:0003677">
    <property type="term" value="F:DNA binding"/>
    <property type="evidence" value="ECO:0007669"/>
    <property type="project" value="UniProtKB-KW"/>
</dbReference>
<dbReference type="InterPro" id="IPR050313">
    <property type="entry name" value="Carb_Metab_HTH_regulators"/>
</dbReference>
<dbReference type="InterPro" id="IPR037171">
    <property type="entry name" value="NagB/RpiA_transferase-like"/>
</dbReference>
<feature type="domain" description="HTH deoR-type" evidence="4">
    <location>
        <begin position="3"/>
        <end position="58"/>
    </location>
</feature>
<evidence type="ECO:0000313" key="5">
    <source>
        <dbReference type="EMBL" id="TDK26776.1"/>
    </source>
</evidence>
<protein>
    <submittedName>
        <fullName evidence="5">DeoR/GlpR transcriptional regulator</fullName>
    </submittedName>
</protein>
<dbReference type="PANTHER" id="PTHR30363:SF44">
    <property type="entry name" value="AGA OPERON TRANSCRIPTIONAL REPRESSOR-RELATED"/>
    <property type="match status" value="1"/>
</dbReference>
<organism evidence="5 6">
    <name type="scientific">Arthrobacter crusticola</name>
    <dbReference type="NCBI Taxonomy" id="2547960"/>
    <lineage>
        <taxon>Bacteria</taxon>
        <taxon>Bacillati</taxon>
        <taxon>Actinomycetota</taxon>
        <taxon>Actinomycetes</taxon>
        <taxon>Micrococcales</taxon>
        <taxon>Micrococcaceae</taxon>
        <taxon>Arthrobacter</taxon>
    </lineage>
</organism>
<dbReference type="InterPro" id="IPR036390">
    <property type="entry name" value="WH_DNA-bd_sf"/>
</dbReference>
<keyword evidence="6" id="KW-1185">Reference proteome</keyword>
<dbReference type="PROSITE" id="PS51000">
    <property type="entry name" value="HTH_DEOR_2"/>
    <property type="match status" value="1"/>
</dbReference>
<dbReference type="Gene3D" id="1.10.10.10">
    <property type="entry name" value="Winged helix-like DNA-binding domain superfamily/Winged helix DNA-binding domain"/>
    <property type="match status" value="1"/>
</dbReference>
<dbReference type="PRINTS" id="PR00037">
    <property type="entry name" value="HTHLACR"/>
</dbReference>
<evidence type="ECO:0000313" key="6">
    <source>
        <dbReference type="Proteomes" id="UP000295411"/>
    </source>
</evidence>
<evidence type="ECO:0000256" key="2">
    <source>
        <dbReference type="ARBA" id="ARBA00023125"/>
    </source>
</evidence>
<dbReference type="EMBL" id="SMTK01000002">
    <property type="protein sequence ID" value="TDK26776.1"/>
    <property type="molecule type" value="Genomic_DNA"/>
</dbReference>
<dbReference type="InterPro" id="IPR036388">
    <property type="entry name" value="WH-like_DNA-bd_sf"/>
</dbReference>
<dbReference type="Proteomes" id="UP000295411">
    <property type="component" value="Unassembled WGS sequence"/>
</dbReference>
<gene>
    <name evidence="5" type="ORF">E2F48_06270</name>
</gene>
<evidence type="ECO:0000256" key="3">
    <source>
        <dbReference type="ARBA" id="ARBA00023163"/>
    </source>
</evidence>
<dbReference type="SUPFAM" id="SSF100950">
    <property type="entry name" value="NagB/RpiA/CoA transferase-like"/>
    <property type="match status" value="1"/>
</dbReference>
<keyword evidence="1" id="KW-0805">Transcription regulation</keyword>
<dbReference type="InterPro" id="IPR014036">
    <property type="entry name" value="DeoR-like_C"/>
</dbReference>
<dbReference type="AlphaFoldDB" id="A0A4R5TZU2"/>
<dbReference type="GO" id="GO:0003700">
    <property type="term" value="F:DNA-binding transcription factor activity"/>
    <property type="evidence" value="ECO:0007669"/>
    <property type="project" value="InterPro"/>
</dbReference>
<dbReference type="PANTHER" id="PTHR30363">
    <property type="entry name" value="HTH-TYPE TRANSCRIPTIONAL REGULATOR SRLR-RELATED"/>
    <property type="match status" value="1"/>
</dbReference>
<dbReference type="SMART" id="SM00420">
    <property type="entry name" value="HTH_DEOR"/>
    <property type="match status" value="1"/>
</dbReference>
<proteinExistence type="predicted"/>
<comment type="caution">
    <text evidence="5">The sequence shown here is derived from an EMBL/GenBank/DDBJ whole genome shotgun (WGS) entry which is preliminary data.</text>
</comment>
<accession>A0A4R5TZU2</accession>
<dbReference type="Gene3D" id="3.40.50.1360">
    <property type="match status" value="1"/>
</dbReference>
<evidence type="ECO:0000259" key="4">
    <source>
        <dbReference type="PROSITE" id="PS51000"/>
    </source>
</evidence>
<name>A0A4R5TZU2_9MICC</name>
<reference evidence="5 6" key="1">
    <citation type="submission" date="2019-03" db="EMBL/GenBank/DDBJ databases">
        <title>Arthrobacter sp. nov., an bacterium isolated from biocrust in Mu Us Desert.</title>
        <authorList>
            <person name="Lixiong L."/>
        </authorList>
    </citation>
    <scope>NUCLEOTIDE SEQUENCE [LARGE SCALE GENOMIC DNA]</scope>
    <source>
        <strain evidence="5 6">SLN-3</strain>
    </source>
</reference>
<dbReference type="Pfam" id="PF00455">
    <property type="entry name" value="DeoRC"/>
    <property type="match status" value="1"/>
</dbReference>
<dbReference type="SMART" id="SM01134">
    <property type="entry name" value="DeoRC"/>
    <property type="match status" value="1"/>
</dbReference>
<dbReference type="InterPro" id="IPR018356">
    <property type="entry name" value="Tscrpt_reg_HTH_DeoR_CS"/>
</dbReference>
<dbReference type="InterPro" id="IPR001034">
    <property type="entry name" value="DeoR_HTH"/>
</dbReference>
<dbReference type="Pfam" id="PF08220">
    <property type="entry name" value="HTH_DeoR"/>
    <property type="match status" value="1"/>
</dbReference>
<dbReference type="PROSITE" id="PS00894">
    <property type="entry name" value="HTH_DEOR_1"/>
    <property type="match status" value="1"/>
</dbReference>
<dbReference type="OrthoDB" id="7688673at2"/>
<keyword evidence="3" id="KW-0804">Transcription</keyword>
<sequence length="264" mass="27053">MLAAERHAAILAALDGRPVVRVAELAGKLGVSEMTVRRDIDALQAAGSVHRIHGGAARAGVLAAAEPGFPANARRQAAQKRAIARAAAQLVLPGMTISVTGGTTTVQLVDHLAQIEGLTVVTNSLPAADRLHRLTAGGRGPAVLLTGGERSPSEALVGPLATAAIRALNVDLCFMGVHGVDVDAGITTPNLAEADTNRAFADGCGHLVVLADSTKFGVVSLARITGLEETSCLITDTLPAEPGFARHTLVTTPETIKDARKALT</sequence>
<dbReference type="RefSeq" id="WP_133403132.1">
    <property type="nucleotide sequence ID" value="NZ_SMTK01000002.1"/>
</dbReference>
<keyword evidence="2" id="KW-0238">DNA-binding</keyword>
<dbReference type="SUPFAM" id="SSF46785">
    <property type="entry name" value="Winged helix' DNA-binding domain"/>
    <property type="match status" value="1"/>
</dbReference>